<name>A0A1S1QB70_9ACTN</name>
<keyword evidence="2" id="KW-0472">Membrane</keyword>
<organism evidence="3 4">
    <name type="scientific">Parafrankia colletiae</name>
    <dbReference type="NCBI Taxonomy" id="573497"/>
    <lineage>
        <taxon>Bacteria</taxon>
        <taxon>Bacillati</taxon>
        <taxon>Actinomycetota</taxon>
        <taxon>Actinomycetes</taxon>
        <taxon>Frankiales</taxon>
        <taxon>Frankiaceae</taxon>
        <taxon>Parafrankia</taxon>
    </lineage>
</organism>
<keyword evidence="2" id="KW-1133">Transmembrane helix</keyword>
<feature type="transmembrane region" description="Helical" evidence="2">
    <location>
        <begin position="40"/>
        <end position="58"/>
    </location>
</feature>
<feature type="transmembrane region" description="Helical" evidence="2">
    <location>
        <begin position="169"/>
        <end position="190"/>
    </location>
</feature>
<sequence length="227" mass="23514">MSTVESQPLTGATRVPRAARPPETAVPAPAWSDDAMPRRVLLGAGGVLFALGNLLHPLEHNEAAEEAATWSAAHLLFGIGGLLIAAGLPLLAGRLGPGRLARAAYALVWLGFVTMPANAYIEMFVAPNIDHHTMHEIESDMTIVAAPLAFAFIIGVPLLGIIGWRVGGLARPVAAGLVIAGVTLLVGPGLPVAEGYWIIPATVVAGLALAATTLPWSDSNRPRRVGS</sequence>
<dbReference type="AlphaFoldDB" id="A0A1S1QB70"/>
<accession>A0A1S1QB70</accession>
<dbReference type="OrthoDB" id="9981763at2"/>
<evidence type="ECO:0000256" key="2">
    <source>
        <dbReference type="SAM" id="Phobius"/>
    </source>
</evidence>
<feature type="transmembrane region" description="Helical" evidence="2">
    <location>
        <begin position="103"/>
        <end position="121"/>
    </location>
</feature>
<comment type="caution">
    <text evidence="3">The sequence shown here is derived from an EMBL/GenBank/DDBJ whole genome shotgun (WGS) entry which is preliminary data.</text>
</comment>
<evidence type="ECO:0000256" key="1">
    <source>
        <dbReference type="SAM" id="MobiDB-lite"/>
    </source>
</evidence>
<reference evidence="4" key="1">
    <citation type="submission" date="2016-07" db="EMBL/GenBank/DDBJ databases">
        <title>Sequence Frankia sp. strain CcI1.17.</title>
        <authorList>
            <person name="Ghodhbane-Gtari F."/>
            <person name="Swanson E."/>
            <person name="Gueddou A."/>
            <person name="Morris K."/>
            <person name="Hezbri K."/>
            <person name="Ktari A."/>
            <person name="Nouioui I."/>
            <person name="Abebe-Akele F."/>
            <person name="Simpson S."/>
            <person name="Thomas K."/>
            <person name="Gtari M."/>
            <person name="Tisa L.S."/>
            <person name="Hurst S."/>
        </authorList>
    </citation>
    <scope>NUCLEOTIDE SEQUENCE [LARGE SCALE GENOMIC DNA]</scope>
    <source>
        <strain evidence="4">Cc1.17</strain>
    </source>
</reference>
<feature type="transmembrane region" description="Helical" evidence="2">
    <location>
        <begin position="141"/>
        <end position="162"/>
    </location>
</feature>
<dbReference type="EMBL" id="MBLM01000149">
    <property type="protein sequence ID" value="OHV30849.1"/>
    <property type="molecule type" value="Genomic_DNA"/>
</dbReference>
<evidence type="ECO:0000313" key="3">
    <source>
        <dbReference type="EMBL" id="OHV30849.1"/>
    </source>
</evidence>
<feature type="transmembrane region" description="Helical" evidence="2">
    <location>
        <begin position="70"/>
        <end position="91"/>
    </location>
</feature>
<evidence type="ECO:0000313" key="4">
    <source>
        <dbReference type="Proteomes" id="UP000179627"/>
    </source>
</evidence>
<proteinExistence type="predicted"/>
<dbReference type="Proteomes" id="UP000179627">
    <property type="component" value="Unassembled WGS sequence"/>
</dbReference>
<keyword evidence="2" id="KW-0812">Transmembrane</keyword>
<feature type="compositionally biased region" description="Polar residues" evidence="1">
    <location>
        <begin position="1"/>
        <end position="10"/>
    </location>
</feature>
<feature type="region of interest" description="Disordered" evidence="1">
    <location>
        <begin position="1"/>
        <end position="31"/>
    </location>
</feature>
<feature type="transmembrane region" description="Helical" evidence="2">
    <location>
        <begin position="196"/>
        <end position="216"/>
    </location>
</feature>
<dbReference type="RefSeq" id="WP_071088934.1">
    <property type="nucleotide sequence ID" value="NZ_MBLM01000149.1"/>
</dbReference>
<keyword evidence="4" id="KW-1185">Reference proteome</keyword>
<protein>
    <submittedName>
        <fullName evidence="3">Uncharacterized protein</fullName>
    </submittedName>
</protein>
<gene>
    <name evidence="3" type="ORF">CC117_27430</name>
</gene>